<protein>
    <submittedName>
        <fullName evidence="1">Uncharacterized protein</fullName>
    </submittedName>
</protein>
<evidence type="ECO:0000313" key="1">
    <source>
        <dbReference type="EMBL" id="MEM5948319.1"/>
    </source>
</evidence>
<dbReference type="RefSeq" id="WP_420069771.1">
    <property type="nucleotide sequence ID" value="NZ_JBCHKQ010000003.1"/>
</dbReference>
<reference evidence="1 2" key="1">
    <citation type="submission" date="2024-03" db="EMBL/GenBank/DDBJ databases">
        <title>Ignisphaera cupida sp. nov., a hyperthermophilic hydrolytic archaeon from a hot spring of Kamchatka, and proposal of Ignisphaeraceae fam. nov.</title>
        <authorList>
            <person name="Podosokorskaya O.A."/>
            <person name="Elcheninov A.G."/>
            <person name="Maltseva A.I."/>
            <person name="Zayulina K.S."/>
            <person name="Novikov A."/>
            <person name="Merkel A.Y."/>
        </authorList>
    </citation>
    <scope>NUCLEOTIDE SEQUENCE [LARGE SCALE GENOMIC DNA]</scope>
    <source>
        <strain evidence="1 2">38H-sp</strain>
    </source>
</reference>
<comment type="caution">
    <text evidence="1">The sequence shown here is derived from an EMBL/GenBank/DDBJ whole genome shotgun (WGS) entry which is preliminary data.</text>
</comment>
<dbReference type="Proteomes" id="UP001466331">
    <property type="component" value="Unassembled WGS sequence"/>
</dbReference>
<name>A0ABU9UCD0_9SPIR</name>
<accession>A0ABU9UCD0</accession>
<proteinExistence type="predicted"/>
<sequence length="107" mass="12021">MRHTTTLRIVPDYNFPFSKMVVSPLDGADLNLISACYTLKLFVNVSLETFSADVGNGFQIQLYLEHRCKQGTLEMSRAFWEKLGKPREAAILVDDAGQKALLLTRKG</sequence>
<gene>
    <name evidence="1" type="ORF">WKV44_07160</name>
</gene>
<organism evidence="1 2">
    <name type="scientific">Rarispira pelagica</name>
    <dbReference type="NCBI Taxonomy" id="3141764"/>
    <lineage>
        <taxon>Bacteria</taxon>
        <taxon>Pseudomonadati</taxon>
        <taxon>Spirochaetota</taxon>
        <taxon>Spirochaetia</taxon>
        <taxon>Winmispirales</taxon>
        <taxon>Winmispiraceae</taxon>
        <taxon>Rarispira</taxon>
    </lineage>
</organism>
<evidence type="ECO:0000313" key="2">
    <source>
        <dbReference type="Proteomes" id="UP001466331"/>
    </source>
</evidence>
<dbReference type="EMBL" id="JBCHKQ010000003">
    <property type="protein sequence ID" value="MEM5948319.1"/>
    <property type="molecule type" value="Genomic_DNA"/>
</dbReference>
<keyword evidence="2" id="KW-1185">Reference proteome</keyword>